<dbReference type="KEGG" id="rde:RD1_3723"/>
<protein>
    <submittedName>
        <fullName evidence="1">Uncharacterized protein</fullName>
    </submittedName>
</protein>
<evidence type="ECO:0000313" key="2">
    <source>
        <dbReference type="Proteomes" id="UP000007029"/>
    </source>
</evidence>
<name>Q161Z8_ROSDO</name>
<proteinExistence type="predicted"/>
<dbReference type="Proteomes" id="UP000007029">
    <property type="component" value="Chromosome"/>
</dbReference>
<organism evidence="1 2">
    <name type="scientific">Roseobacter denitrificans (strain ATCC 33942 / OCh 114)</name>
    <name type="common">Erythrobacter sp. (strain OCh 114)</name>
    <name type="synonym">Roseobacter denitrificans</name>
    <dbReference type="NCBI Taxonomy" id="375451"/>
    <lineage>
        <taxon>Bacteria</taxon>
        <taxon>Pseudomonadati</taxon>
        <taxon>Pseudomonadota</taxon>
        <taxon>Alphaproteobacteria</taxon>
        <taxon>Rhodobacterales</taxon>
        <taxon>Roseobacteraceae</taxon>
        <taxon>Roseobacter</taxon>
    </lineage>
</organism>
<dbReference type="HOGENOM" id="CLU_3188475_0_0_5"/>
<reference evidence="1 2" key="1">
    <citation type="journal article" date="2007" name="J. Bacteriol.">
        <title>The complete genome sequence of Roseobacter denitrificans reveals a mixotrophic rather than photosynthetic metabolism.</title>
        <authorList>
            <person name="Swingley W.D."/>
            <person name="Sadekar S."/>
            <person name="Mastrian S.D."/>
            <person name="Matthies H.J."/>
            <person name="Hao J."/>
            <person name="Ramos H."/>
            <person name="Acharya C.R."/>
            <person name="Conrad A.L."/>
            <person name="Taylor H.L."/>
            <person name="Dejesa L.C."/>
            <person name="Shah M.K."/>
            <person name="O'huallachain M.E."/>
            <person name="Lince M.T."/>
            <person name="Blankenship R.E."/>
            <person name="Beatty J.T."/>
            <person name="Touchman J.W."/>
        </authorList>
    </citation>
    <scope>NUCLEOTIDE SEQUENCE [LARGE SCALE GENOMIC DNA]</scope>
    <source>
        <strain evidence="2">ATCC 33942 / OCh 114</strain>
    </source>
</reference>
<evidence type="ECO:0000313" key="1">
    <source>
        <dbReference type="EMBL" id="ABG33195.1"/>
    </source>
</evidence>
<dbReference type="AlphaFoldDB" id="Q161Z8"/>
<gene>
    <name evidence="1" type="ordered locus">RD1_3723</name>
</gene>
<dbReference type="EMBL" id="CP000362">
    <property type="protein sequence ID" value="ABG33195.1"/>
    <property type="molecule type" value="Genomic_DNA"/>
</dbReference>
<accession>Q161Z8</accession>
<dbReference type="RefSeq" id="WP_011569806.1">
    <property type="nucleotide sequence ID" value="NC_008209.1"/>
</dbReference>
<keyword evidence="2" id="KW-1185">Reference proteome</keyword>
<sequence>MTPARSEHSKEVARANTAFMRLLFAISTGATVLNPEQKIFDRKVGL</sequence>